<dbReference type="AlphaFoldDB" id="A0A0F9I4M9"/>
<evidence type="ECO:0008006" key="4">
    <source>
        <dbReference type="Google" id="ProtNLM"/>
    </source>
</evidence>
<evidence type="ECO:0000313" key="3">
    <source>
        <dbReference type="EMBL" id="KKM22581.1"/>
    </source>
</evidence>
<accession>A0A0F9I4M9</accession>
<evidence type="ECO:0000256" key="2">
    <source>
        <dbReference type="SAM" id="Phobius"/>
    </source>
</evidence>
<gene>
    <name evidence="3" type="ORF">LCGC14_1623830</name>
</gene>
<proteinExistence type="predicted"/>
<protein>
    <recommendedName>
        <fullName evidence="4">Bacteriophage tail tape measure N-terminal domain-containing protein</fullName>
    </recommendedName>
</protein>
<keyword evidence="2" id="KW-1133">Transmembrane helix</keyword>
<reference evidence="3" key="1">
    <citation type="journal article" date="2015" name="Nature">
        <title>Complex archaea that bridge the gap between prokaryotes and eukaryotes.</title>
        <authorList>
            <person name="Spang A."/>
            <person name="Saw J.H."/>
            <person name="Jorgensen S.L."/>
            <person name="Zaremba-Niedzwiedzka K."/>
            <person name="Martijn J."/>
            <person name="Lind A.E."/>
            <person name="van Eijk R."/>
            <person name="Schleper C."/>
            <person name="Guy L."/>
            <person name="Ettema T.J."/>
        </authorList>
    </citation>
    <scope>NUCLEOTIDE SEQUENCE</scope>
</reference>
<organism evidence="3">
    <name type="scientific">marine sediment metagenome</name>
    <dbReference type="NCBI Taxonomy" id="412755"/>
    <lineage>
        <taxon>unclassified sequences</taxon>
        <taxon>metagenomes</taxon>
        <taxon>ecological metagenomes</taxon>
    </lineage>
</organism>
<name>A0A0F9I4M9_9ZZZZ</name>
<sequence>MAETVTIVELDIDQKALVKDLEKLTREIDENKKATKELTDQNKKLEKEGKKGGNEHINNARKIELLKVQTKELSTTYRNNQKTLVALTSSGAEQVGTLQKLAIRNKELNSEVQTLDLSNKAGRKRLTEVNKELDKNNKIIAKNSDSLKKQRLNVGNYGSALGGLGGPLAGASRGVTILNTAFKALIANPIGLILAAIAVAIKLIADAIKRNQGALDRFQQLGKGVSAAYTAVLDRINKVIRAIRTLGKINFKAIRDGFKGIGKEIREDFEAAVLLTAALQELERQEIKDITRRAELRKAIEQKRLASKEANITEQERLVLLQDAIKLEEDLLEIELAAAMERERIAIEEGEINKNLDEEDREIALATENRINVEIASLKRRRTLASELKTVELKAAKEKLDISEQEMLAAAKAVDNEIRLERVKSATISEIRDEDVEKDKIRAEQIIEITRGKTEAELELERLVHEGKLDLAQDFLKDIATIFGKNTAIGKAAAIAETAMNTYRSATASYAALAGIPFVGPILGAAAAGAAIKMGLGNVKRILAVKSGLPGDSGGGGGGIASPTFAGAPGSISLGAANLNDGGLTTRSLTDPSAIQEGIERALASAPQKVAIIEEITAKQRSQKAVSVVATV</sequence>
<comment type="caution">
    <text evidence="3">The sequence shown here is derived from an EMBL/GenBank/DDBJ whole genome shotgun (WGS) entry which is preliminary data.</text>
</comment>
<evidence type="ECO:0000256" key="1">
    <source>
        <dbReference type="SAM" id="MobiDB-lite"/>
    </source>
</evidence>
<feature type="compositionally biased region" description="Basic and acidic residues" evidence="1">
    <location>
        <begin position="35"/>
        <end position="54"/>
    </location>
</feature>
<keyword evidence="2" id="KW-0472">Membrane</keyword>
<feature type="region of interest" description="Disordered" evidence="1">
    <location>
        <begin position="35"/>
        <end position="55"/>
    </location>
</feature>
<feature type="transmembrane region" description="Helical" evidence="2">
    <location>
        <begin position="510"/>
        <end position="532"/>
    </location>
</feature>
<keyword evidence="2" id="KW-0812">Transmembrane</keyword>
<dbReference type="EMBL" id="LAZR01013304">
    <property type="protein sequence ID" value="KKM22581.1"/>
    <property type="molecule type" value="Genomic_DNA"/>
</dbReference>